<proteinExistence type="predicted"/>
<evidence type="ECO:0008006" key="5">
    <source>
        <dbReference type="Google" id="ProtNLM"/>
    </source>
</evidence>
<feature type="domain" description="Butirosin biosynthesis protein H N-terminal" evidence="1">
    <location>
        <begin position="15"/>
        <end position="148"/>
    </location>
</feature>
<dbReference type="Pfam" id="PF14399">
    <property type="entry name" value="BtrH_N"/>
    <property type="match status" value="1"/>
</dbReference>
<name>A0ABQ1E7V5_9CLOT</name>
<dbReference type="Pfam" id="PF16169">
    <property type="entry name" value="DUF4872"/>
    <property type="match status" value="1"/>
</dbReference>
<evidence type="ECO:0000259" key="1">
    <source>
        <dbReference type="Pfam" id="PF14399"/>
    </source>
</evidence>
<sequence length="352" mass="40442">MMKYVSNIDHYIGSHCSSTLMSDVLRKYNINLSEEMCFGIGSGLGFLYRKCWSPSYYMILGRGHDIEEKIGQHLGFFTDINISYDNDVAWNEVKKLIDSDRPVILDVDAALLPYMKSRFSLFDYVRYGGHKACLVGYDDDAHKVALVDYAWQNIQIVSYEELAKARNSDIGEFPSANMWISFYFPQKKLEVEDAIFRGIGYNIHTMKHPVTTQTGLSGMEKFLRQVTYWPIEKNEEQVRKNAYIAYMMLETVGTGGGNFRKIYARFLKEAGNLLGINDLTHMSDIYFNLASNWSEIAKLLKKSSDDIKTGIFKEDNYGQRLLEETSITEKLAIDELERIVIKNFASGYLFIS</sequence>
<keyword evidence="4" id="KW-1185">Reference proteome</keyword>
<evidence type="ECO:0000313" key="3">
    <source>
        <dbReference type="EMBL" id="GFZ30862.1"/>
    </source>
</evidence>
<dbReference type="Proteomes" id="UP000663802">
    <property type="component" value="Unassembled WGS sequence"/>
</dbReference>
<protein>
    <recommendedName>
        <fullName evidence="5">DUF4872 domain-containing protein</fullName>
    </recommendedName>
</protein>
<organism evidence="3 4">
    <name type="scientific">Clostridium zeae</name>
    <dbReference type="NCBI Taxonomy" id="2759022"/>
    <lineage>
        <taxon>Bacteria</taxon>
        <taxon>Bacillati</taxon>
        <taxon>Bacillota</taxon>
        <taxon>Clostridia</taxon>
        <taxon>Eubacteriales</taxon>
        <taxon>Clostridiaceae</taxon>
        <taxon>Clostridium</taxon>
    </lineage>
</organism>
<reference evidence="3 4" key="1">
    <citation type="journal article" date="2021" name="Int. J. Syst. Evol. Microbiol.">
        <title>Clostridium zeae sp. nov., isolated from corn silage.</title>
        <authorList>
            <person name="Kobayashi H."/>
            <person name="Tanizawa Y."/>
            <person name="Yagura M."/>
            <person name="Sakamoto M."/>
            <person name="Ohkuma M."/>
            <person name="Tohno M."/>
        </authorList>
    </citation>
    <scope>NUCLEOTIDE SEQUENCE [LARGE SCALE GENOMIC DNA]</scope>
    <source>
        <strain evidence="3 4">CSC2</strain>
    </source>
</reference>
<feature type="domain" description="DUF4872" evidence="2">
    <location>
        <begin position="160"/>
        <end position="308"/>
    </location>
</feature>
<comment type="caution">
    <text evidence="3">The sequence shown here is derived from an EMBL/GenBank/DDBJ whole genome shotgun (WGS) entry which is preliminary data.</text>
</comment>
<dbReference type="InterPro" id="IPR032369">
    <property type="entry name" value="DUF4872"/>
</dbReference>
<accession>A0ABQ1E7V5</accession>
<evidence type="ECO:0000259" key="2">
    <source>
        <dbReference type="Pfam" id="PF16169"/>
    </source>
</evidence>
<evidence type="ECO:0000313" key="4">
    <source>
        <dbReference type="Proteomes" id="UP000663802"/>
    </source>
</evidence>
<dbReference type="InterPro" id="IPR026935">
    <property type="entry name" value="BtrH_N"/>
</dbReference>
<dbReference type="RefSeq" id="WP_206868926.1">
    <property type="nucleotide sequence ID" value="NZ_BMBA01000001.1"/>
</dbReference>
<dbReference type="EMBL" id="BMBA01000001">
    <property type="protein sequence ID" value="GFZ30862.1"/>
    <property type="molecule type" value="Genomic_DNA"/>
</dbReference>
<gene>
    <name evidence="3" type="ORF">CSC2_13880</name>
</gene>